<reference evidence="2 3" key="1">
    <citation type="submission" date="2020-02" db="EMBL/GenBank/DDBJ databases">
        <title>Flavobacterium sp. genome.</title>
        <authorList>
            <person name="Jung H.S."/>
            <person name="Baek J.H."/>
            <person name="Jeon C.O."/>
        </authorList>
    </citation>
    <scope>NUCLEOTIDE SEQUENCE [LARGE SCALE GENOMIC DNA]</scope>
    <source>
        <strain evidence="2 3">SE-s27</strain>
    </source>
</reference>
<dbReference type="InterPro" id="IPR055259">
    <property type="entry name" value="YkvP/CgeB_Glyco_trans-like"/>
</dbReference>
<dbReference type="Gene3D" id="3.40.50.2000">
    <property type="entry name" value="Glycogen Phosphorylase B"/>
    <property type="match status" value="1"/>
</dbReference>
<organism evidence="2 3">
    <name type="scientific">Flavobacterium solisilvae</name>
    <dbReference type="NCBI Taxonomy" id="1852019"/>
    <lineage>
        <taxon>Bacteria</taxon>
        <taxon>Pseudomonadati</taxon>
        <taxon>Bacteroidota</taxon>
        <taxon>Flavobacteriia</taxon>
        <taxon>Flavobacteriales</taxon>
        <taxon>Flavobacteriaceae</taxon>
        <taxon>Flavobacterium</taxon>
    </lineage>
</organism>
<dbReference type="Proteomes" id="UP000767947">
    <property type="component" value="Unassembled WGS sequence"/>
</dbReference>
<evidence type="ECO:0000313" key="3">
    <source>
        <dbReference type="Proteomes" id="UP000767947"/>
    </source>
</evidence>
<dbReference type="Pfam" id="PF13524">
    <property type="entry name" value="Glyco_trans_1_2"/>
    <property type="match status" value="1"/>
</dbReference>
<keyword evidence="3" id="KW-1185">Reference proteome</keyword>
<name>A0ABX1QVJ4_9FLAO</name>
<comment type="caution">
    <text evidence="2">The sequence shown here is derived from an EMBL/GenBank/DDBJ whole genome shotgun (WGS) entry which is preliminary data.</text>
</comment>
<sequence>MKILLLGEYSRLHNSLKEGLIALGHEVIIVSNGDGFKNYPADYSIRAKWSSGKLVNFFRQIIYKIFRFDIAKLEQGIRFYFLLSKLKGFDIVQLINERPIKTTSSLELFLLKKIFKNNKKVFFLCCGNDYLIVKSMLERKLEKSILNPYFEDNSLKNDYKYVFEYTKKSHFKIHNFVYQNCVGIIASDMDYYLPMKDDTKFLGLIPNPINSSVLEHQQVHIHSKIIIFLGINQWNAIQKGIFYFEKALEIIKKKYHDNVEIIITKNIPYNEYINIYNKAHILLDQCFAYDQGYNALEAMAKGKVVFTGAEKEFLLNYNLQEDEVAINAKPNVDYLVEKLSMLIENPEKIIQISKNARAFIEKEHDYVKIAKRYLSIWEK</sequence>
<dbReference type="SUPFAM" id="SSF53756">
    <property type="entry name" value="UDP-Glycosyltransferase/glycogen phosphorylase"/>
    <property type="match status" value="1"/>
</dbReference>
<protein>
    <submittedName>
        <fullName evidence="2">Glycosyltransferase family 4 protein</fullName>
    </submittedName>
</protein>
<proteinExistence type="predicted"/>
<feature type="domain" description="Spore protein YkvP/CgeB glycosyl transferase-like" evidence="1">
    <location>
        <begin position="256"/>
        <end position="374"/>
    </location>
</feature>
<evidence type="ECO:0000313" key="2">
    <source>
        <dbReference type="EMBL" id="NMH25214.1"/>
    </source>
</evidence>
<evidence type="ECO:0000259" key="1">
    <source>
        <dbReference type="Pfam" id="PF13524"/>
    </source>
</evidence>
<dbReference type="RefSeq" id="WP_169523791.1">
    <property type="nucleotide sequence ID" value="NZ_JAAMPT010000206.1"/>
</dbReference>
<accession>A0ABX1QVJ4</accession>
<gene>
    <name evidence="2" type="ORF">G6042_08025</name>
</gene>
<dbReference type="EMBL" id="JAAMPT010000206">
    <property type="protein sequence ID" value="NMH25214.1"/>
    <property type="molecule type" value="Genomic_DNA"/>
</dbReference>